<gene>
    <name evidence="8" type="ORF">UFOPK1908_01534</name>
    <name evidence="9" type="ORF">UFOPK3576_01479</name>
</gene>
<accession>A0A6J6J5S8</accession>
<feature type="transmembrane region" description="Helical" evidence="6">
    <location>
        <begin position="138"/>
        <end position="163"/>
    </location>
</feature>
<evidence type="ECO:0000256" key="3">
    <source>
        <dbReference type="ARBA" id="ARBA00022692"/>
    </source>
</evidence>
<evidence type="ECO:0000256" key="1">
    <source>
        <dbReference type="ARBA" id="ARBA00004651"/>
    </source>
</evidence>
<keyword evidence="2" id="KW-1003">Cell membrane</keyword>
<evidence type="ECO:0000313" key="8">
    <source>
        <dbReference type="EMBL" id="CAB4632196.1"/>
    </source>
</evidence>
<evidence type="ECO:0000313" key="9">
    <source>
        <dbReference type="EMBL" id="CAB4916999.1"/>
    </source>
</evidence>
<comment type="subcellular location">
    <subcellularLocation>
        <location evidence="1">Cell membrane</location>
        <topology evidence="1">Multi-pass membrane protein</topology>
    </subcellularLocation>
</comment>
<dbReference type="EMBL" id="CAEZVB010000121">
    <property type="protein sequence ID" value="CAB4632196.1"/>
    <property type="molecule type" value="Genomic_DNA"/>
</dbReference>
<dbReference type="Pfam" id="PF13515">
    <property type="entry name" value="FUSC_2"/>
    <property type="match status" value="1"/>
</dbReference>
<evidence type="ECO:0000256" key="6">
    <source>
        <dbReference type="SAM" id="Phobius"/>
    </source>
</evidence>
<evidence type="ECO:0000256" key="5">
    <source>
        <dbReference type="ARBA" id="ARBA00023136"/>
    </source>
</evidence>
<feature type="transmembrane region" description="Helical" evidence="6">
    <location>
        <begin position="68"/>
        <end position="85"/>
    </location>
</feature>
<evidence type="ECO:0000259" key="7">
    <source>
        <dbReference type="Pfam" id="PF13515"/>
    </source>
</evidence>
<feature type="transmembrane region" description="Helical" evidence="6">
    <location>
        <begin position="91"/>
        <end position="109"/>
    </location>
</feature>
<proteinExistence type="predicted"/>
<sequence>MDTKELNIFSLERSLNWVGGIRVAVVVGAIVSWCFFTDNLAYALPLATGSLFTGMAEGGEKTGHRWRTMLWATVWLCIGALVGGLLTDKIWLGLIATAIFAALTGLSGAASARSGVIGLLGLVVFTIYLGGPDTEVSPWFAAALVAIGGTLQALVMIVPYLIFEPKTVIGAYEKRPAFLPRIRSALHWHNEYVDHAIRLSLAVTIATAIAQISGLPHQYWLPMTVAWVTQSGQLGTVKRVLSRILGTAAGLLVVMVFIDGFHAQGQWLVPLTTVAAGFAITFITSNYLFGVIGSTTLIVTLLYMDGDKLGSTAPERLIETILAGIIAIIALTIWPDKQIIKNDD</sequence>
<dbReference type="AlphaFoldDB" id="A0A6J6J5S8"/>
<dbReference type="GO" id="GO:0005886">
    <property type="term" value="C:plasma membrane"/>
    <property type="evidence" value="ECO:0007669"/>
    <property type="project" value="UniProtKB-SubCell"/>
</dbReference>
<dbReference type="EMBL" id="CAFBMO010000085">
    <property type="protein sequence ID" value="CAB4916999.1"/>
    <property type="molecule type" value="Genomic_DNA"/>
</dbReference>
<keyword evidence="4 6" id="KW-1133">Transmembrane helix</keyword>
<evidence type="ECO:0000256" key="4">
    <source>
        <dbReference type="ARBA" id="ARBA00022989"/>
    </source>
</evidence>
<feature type="transmembrane region" description="Helical" evidence="6">
    <location>
        <begin position="20"/>
        <end position="47"/>
    </location>
</feature>
<evidence type="ECO:0000256" key="2">
    <source>
        <dbReference type="ARBA" id="ARBA00022475"/>
    </source>
</evidence>
<name>A0A6J6J5S8_9ZZZZ</name>
<organism evidence="8">
    <name type="scientific">freshwater metagenome</name>
    <dbReference type="NCBI Taxonomy" id="449393"/>
    <lineage>
        <taxon>unclassified sequences</taxon>
        <taxon>metagenomes</taxon>
        <taxon>ecological metagenomes</taxon>
    </lineage>
</organism>
<feature type="transmembrane region" description="Helical" evidence="6">
    <location>
        <begin position="316"/>
        <end position="334"/>
    </location>
</feature>
<dbReference type="PANTHER" id="PTHR30509">
    <property type="entry name" value="P-HYDROXYBENZOIC ACID EFFLUX PUMP SUBUNIT-RELATED"/>
    <property type="match status" value="1"/>
</dbReference>
<keyword evidence="5 6" id="KW-0472">Membrane</keyword>
<feature type="transmembrane region" description="Helical" evidence="6">
    <location>
        <begin position="116"/>
        <end position="132"/>
    </location>
</feature>
<feature type="transmembrane region" description="Helical" evidence="6">
    <location>
        <begin position="278"/>
        <end position="304"/>
    </location>
</feature>
<feature type="transmembrane region" description="Helical" evidence="6">
    <location>
        <begin position="240"/>
        <end position="258"/>
    </location>
</feature>
<reference evidence="8" key="1">
    <citation type="submission" date="2020-05" db="EMBL/GenBank/DDBJ databases">
        <authorList>
            <person name="Chiriac C."/>
            <person name="Salcher M."/>
            <person name="Ghai R."/>
            <person name="Kavagutti S V."/>
        </authorList>
    </citation>
    <scope>NUCLEOTIDE SEQUENCE</scope>
</reference>
<keyword evidence="3 6" id="KW-0812">Transmembrane</keyword>
<dbReference type="PANTHER" id="PTHR30509:SF9">
    <property type="entry name" value="MULTIDRUG RESISTANCE PROTEIN MDTO"/>
    <property type="match status" value="1"/>
</dbReference>
<dbReference type="InterPro" id="IPR049453">
    <property type="entry name" value="Memb_transporter_dom"/>
</dbReference>
<feature type="domain" description="Integral membrane bound transporter" evidence="7">
    <location>
        <begin position="205"/>
        <end position="329"/>
    </location>
</feature>
<protein>
    <submittedName>
        <fullName evidence="8">Unannotated protein</fullName>
    </submittedName>
</protein>